<gene>
    <name evidence="1" type="ORF">DMT42_34020</name>
</gene>
<reference evidence="1 2" key="1">
    <citation type="submission" date="2018-06" db="EMBL/GenBank/DDBJ databases">
        <title>The complete genome sequence of a nosiheptide producer Streptomyces actuosus ATCC 25421: deducing the ability of producing a new class III lantibiotics.</title>
        <authorList>
            <person name="Liu W."/>
            <person name="Sun F."/>
            <person name="Hu Y."/>
        </authorList>
    </citation>
    <scope>NUCLEOTIDE SEQUENCE [LARGE SCALE GENOMIC DNA]</scope>
    <source>
        <strain evidence="1 2">ATCC 25421</strain>
    </source>
</reference>
<dbReference type="OrthoDB" id="9773429at2"/>
<dbReference type="KEGG" id="sact:DMT42_34020"/>
<organism evidence="1 2">
    <name type="scientific">Streptomyces actuosus</name>
    <dbReference type="NCBI Taxonomy" id="1885"/>
    <lineage>
        <taxon>Bacteria</taxon>
        <taxon>Bacillati</taxon>
        <taxon>Actinomycetota</taxon>
        <taxon>Actinomycetes</taxon>
        <taxon>Kitasatosporales</taxon>
        <taxon>Streptomycetaceae</taxon>
        <taxon>Streptomyces</taxon>
    </lineage>
</organism>
<dbReference type="Proteomes" id="UP000247634">
    <property type="component" value="Chromosome"/>
</dbReference>
<proteinExistence type="predicted"/>
<evidence type="ECO:0000313" key="2">
    <source>
        <dbReference type="Proteomes" id="UP000247634"/>
    </source>
</evidence>
<sequence>MADRLTFNGTIIETGTDSYRLALTRARTEAPVEAG</sequence>
<keyword evidence="2" id="KW-1185">Reference proteome</keyword>
<evidence type="ECO:0000313" key="1">
    <source>
        <dbReference type="EMBL" id="AWT47927.1"/>
    </source>
</evidence>
<name>A0A2U9PDY0_STRAS</name>
<dbReference type="EMBL" id="CP029788">
    <property type="protein sequence ID" value="AWT47927.1"/>
    <property type="molecule type" value="Genomic_DNA"/>
</dbReference>
<accession>A0A2U9PDY0</accession>
<protein>
    <submittedName>
        <fullName evidence="1">ATPase</fullName>
    </submittedName>
</protein>
<dbReference type="AlphaFoldDB" id="A0A2U9PDY0"/>